<protein>
    <submittedName>
        <fullName evidence="2">Membrane protein</fullName>
    </submittedName>
</protein>
<name>A0A132PSP0_9MYCO</name>
<keyword evidence="1" id="KW-0472">Membrane</keyword>
<evidence type="ECO:0000313" key="2">
    <source>
        <dbReference type="EMBL" id="KWX25359.1"/>
    </source>
</evidence>
<proteinExistence type="predicted"/>
<evidence type="ECO:0000313" key="3">
    <source>
        <dbReference type="Proteomes" id="UP000070612"/>
    </source>
</evidence>
<organism evidence="2 3">
    <name type="scientific">Mycolicibacterium wolinskyi</name>
    <dbReference type="NCBI Taxonomy" id="59750"/>
    <lineage>
        <taxon>Bacteria</taxon>
        <taxon>Bacillati</taxon>
        <taxon>Actinomycetota</taxon>
        <taxon>Actinomycetes</taxon>
        <taxon>Mycobacteriales</taxon>
        <taxon>Mycobacteriaceae</taxon>
        <taxon>Mycolicibacterium</taxon>
    </lineage>
</organism>
<dbReference type="Proteomes" id="UP000070612">
    <property type="component" value="Unassembled WGS sequence"/>
</dbReference>
<keyword evidence="1" id="KW-1133">Transmembrane helix</keyword>
<feature type="transmembrane region" description="Helical" evidence="1">
    <location>
        <begin position="127"/>
        <end position="145"/>
    </location>
</feature>
<feature type="transmembrane region" description="Helical" evidence="1">
    <location>
        <begin position="47"/>
        <end position="69"/>
    </location>
</feature>
<comment type="caution">
    <text evidence="2">The sequence shown here is derived from an EMBL/GenBank/DDBJ whole genome shotgun (WGS) entry which is preliminary data.</text>
</comment>
<dbReference type="PATRIC" id="fig|59750.3.peg.2579"/>
<keyword evidence="3" id="KW-1185">Reference proteome</keyword>
<dbReference type="STRING" id="59750.AWC31_21625"/>
<gene>
    <name evidence="2" type="ORF">AFM11_03525</name>
</gene>
<feature type="transmembrane region" description="Helical" evidence="1">
    <location>
        <begin position="75"/>
        <end position="93"/>
    </location>
</feature>
<sequence>MSRPNTQADPTLLDRYQDYRIQRFLKHERRYANSLPGWRNKRRRRILVGWLAATFAFMFAVAVLCAFGVKWAPLLWLPACLAFFPAWIALQIVSGRRGDAPQAALDEYEIAQRNSARSIGLTVTQNLMLIPIAYLIFGAVITRGADVDMAYAGGLMALTVLLVGGCTPAMILGWTRTDPDLENL</sequence>
<dbReference type="RefSeq" id="WP_067844064.1">
    <property type="nucleotide sequence ID" value="NZ_LGTW01000002.1"/>
</dbReference>
<dbReference type="AlphaFoldDB" id="A0A132PSP0"/>
<reference evidence="2 3" key="1">
    <citation type="submission" date="2015-07" db="EMBL/GenBank/DDBJ databases">
        <title>A draft genome sequence of Mycobacterium wolinskyi.</title>
        <authorList>
            <person name="de Man T.J."/>
            <person name="Perry K.A."/>
            <person name="Coulliette A.D."/>
            <person name="Jensen B."/>
            <person name="Toney N.C."/>
            <person name="Limbago B.M."/>
            <person name="Noble-Wang J."/>
        </authorList>
    </citation>
    <scope>NUCLEOTIDE SEQUENCE [LARGE SCALE GENOMIC DNA]</scope>
    <source>
        <strain evidence="2 3">CDC_01</strain>
    </source>
</reference>
<keyword evidence="1" id="KW-0812">Transmembrane</keyword>
<feature type="transmembrane region" description="Helical" evidence="1">
    <location>
        <begin position="151"/>
        <end position="174"/>
    </location>
</feature>
<accession>A0A132PSP0</accession>
<dbReference type="EMBL" id="LGTW01000002">
    <property type="protein sequence ID" value="KWX25359.1"/>
    <property type="molecule type" value="Genomic_DNA"/>
</dbReference>
<evidence type="ECO:0000256" key="1">
    <source>
        <dbReference type="SAM" id="Phobius"/>
    </source>
</evidence>